<dbReference type="EMBL" id="KL198017">
    <property type="protein sequence ID" value="KDQ20855.1"/>
    <property type="molecule type" value="Genomic_DNA"/>
</dbReference>
<reference evidence="2" key="1">
    <citation type="journal article" date="2014" name="Proc. Natl. Acad. Sci. U.S.A.">
        <title>Extensive sampling of basidiomycete genomes demonstrates inadequacy of the white-rot/brown-rot paradigm for wood decay fungi.</title>
        <authorList>
            <person name="Riley R."/>
            <person name="Salamov A.A."/>
            <person name="Brown D.W."/>
            <person name="Nagy L.G."/>
            <person name="Floudas D."/>
            <person name="Held B.W."/>
            <person name="Levasseur A."/>
            <person name="Lombard V."/>
            <person name="Morin E."/>
            <person name="Otillar R."/>
            <person name="Lindquist E.A."/>
            <person name="Sun H."/>
            <person name="LaButti K.M."/>
            <person name="Schmutz J."/>
            <person name="Jabbour D."/>
            <person name="Luo H."/>
            <person name="Baker S.E."/>
            <person name="Pisabarro A.G."/>
            <person name="Walton J.D."/>
            <person name="Blanchette R.A."/>
            <person name="Henrissat B."/>
            <person name="Martin F."/>
            <person name="Cullen D."/>
            <person name="Hibbett D.S."/>
            <person name="Grigoriev I.V."/>
        </authorList>
    </citation>
    <scope>NUCLEOTIDE SEQUENCE [LARGE SCALE GENOMIC DNA]</scope>
    <source>
        <strain evidence="2">FD-172 SS1</strain>
    </source>
</reference>
<evidence type="ECO:0000313" key="2">
    <source>
        <dbReference type="Proteomes" id="UP000027195"/>
    </source>
</evidence>
<proteinExistence type="predicted"/>
<protein>
    <submittedName>
        <fullName evidence="1">Uncharacterized protein</fullName>
    </submittedName>
</protein>
<dbReference type="AlphaFoldDB" id="A0A067N1Q4"/>
<dbReference type="InParanoid" id="A0A067N1Q4"/>
<dbReference type="Proteomes" id="UP000027195">
    <property type="component" value="Unassembled WGS sequence"/>
</dbReference>
<keyword evidence="2" id="KW-1185">Reference proteome</keyword>
<gene>
    <name evidence="1" type="ORF">BOTBODRAFT_61936</name>
</gene>
<name>A0A067N1Q4_BOTB1</name>
<sequence>MATDPWMSFAVLAAGIQMIQTDSGPVYLAHDQTGQSSPTLVVGPIEIFNFIEKRDGSARIHVALHLPKKSVKAGQATGNLKDGISLKLNYPDNLWGEVRLKREGNKAVESWSFWTPGSKYEGEIPVLTL</sequence>
<accession>A0A067N1Q4</accession>
<organism evidence="1 2">
    <name type="scientific">Botryobasidium botryosum (strain FD-172 SS1)</name>
    <dbReference type="NCBI Taxonomy" id="930990"/>
    <lineage>
        <taxon>Eukaryota</taxon>
        <taxon>Fungi</taxon>
        <taxon>Dikarya</taxon>
        <taxon>Basidiomycota</taxon>
        <taxon>Agaricomycotina</taxon>
        <taxon>Agaricomycetes</taxon>
        <taxon>Cantharellales</taxon>
        <taxon>Botryobasidiaceae</taxon>
        <taxon>Botryobasidium</taxon>
    </lineage>
</organism>
<dbReference type="HOGENOM" id="CLU_1948485_0_0_1"/>
<evidence type="ECO:0000313" key="1">
    <source>
        <dbReference type="EMBL" id="KDQ20855.1"/>
    </source>
</evidence>